<dbReference type="SUPFAM" id="SSF56752">
    <property type="entry name" value="D-aminoacid aminotransferase-like PLP-dependent enzymes"/>
    <property type="match status" value="1"/>
</dbReference>
<protein>
    <submittedName>
        <fullName evidence="4">Unannotated protein</fullName>
    </submittedName>
</protein>
<dbReference type="PROSITE" id="PS00770">
    <property type="entry name" value="AA_TRANSFER_CLASS_4"/>
    <property type="match status" value="1"/>
</dbReference>
<evidence type="ECO:0000313" key="4">
    <source>
        <dbReference type="EMBL" id="CAB4575762.1"/>
    </source>
</evidence>
<dbReference type="GO" id="GO:0003824">
    <property type="term" value="F:catalytic activity"/>
    <property type="evidence" value="ECO:0007669"/>
    <property type="project" value="InterPro"/>
</dbReference>
<dbReference type="InterPro" id="IPR043131">
    <property type="entry name" value="BCAT-like_N"/>
</dbReference>
<dbReference type="Gene3D" id="3.20.10.10">
    <property type="entry name" value="D-amino Acid Aminotransferase, subunit A, domain 2"/>
    <property type="match status" value="1"/>
</dbReference>
<organism evidence="4">
    <name type="scientific">freshwater metagenome</name>
    <dbReference type="NCBI Taxonomy" id="449393"/>
    <lineage>
        <taxon>unclassified sequences</taxon>
        <taxon>metagenomes</taxon>
        <taxon>ecological metagenomes</taxon>
    </lineage>
</organism>
<dbReference type="InterPro" id="IPR018300">
    <property type="entry name" value="Aminotrans_IV_CS"/>
</dbReference>
<dbReference type="PANTHER" id="PTHR42743:SF11">
    <property type="entry name" value="AMINODEOXYCHORISMATE LYASE"/>
    <property type="match status" value="1"/>
</dbReference>
<dbReference type="InterPro" id="IPR043132">
    <property type="entry name" value="BCAT-like_C"/>
</dbReference>
<proteinExistence type="inferred from homology"/>
<accession>A0A6J6EHA9</accession>
<dbReference type="InterPro" id="IPR036038">
    <property type="entry name" value="Aminotransferase-like"/>
</dbReference>
<dbReference type="InterPro" id="IPR001544">
    <property type="entry name" value="Aminotrans_IV"/>
</dbReference>
<dbReference type="PANTHER" id="PTHR42743">
    <property type="entry name" value="AMINO-ACID AMINOTRANSFERASE"/>
    <property type="match status" value="1"/>
</dbReference>
<evidence type="ECO:0000256" key="3">
    <source>
        <dbReference type="ARBA" id="ARBA00022898"/>
    </source>
</evidence>
<sequence>MNSTKVWLNDELVDADKAVVSIFDHGFTVGDGAFETLKVVNSQPIALTRHIKRLIHSLNTLGIELNSEEVLRKAINEVISANKSLGDVMRMRITYTSGIGPLGSDRTKDNFTLVVAVSPESVWPETAIVATVSDPRNDKSMLAGSKTTSYAQNAALLSIVRKQGAHEAIMPNTKGELCEGTGSNIFVVKDGQVMTPPLSGGCLGGITRALVIKWFDVKEVDLPMSVLRDVDEAFLTSSTRDIQPISKIDDRILNAPGPVASQMRKEFIEKLAQNYDA</sequence>
<dbReference type="Gene3D" id="3.30.470.10">
    <property type="match status" value="1"/>
</dbReference>
<evidence type="ECO:0000256" key="1">
    <source>
        <dbReference type="ARBA" id="ARBA00001933"/>
    </source>
</evidence>
<dbReference type="AlphaFoldDB" id="A0A6J6EHA9"/>
<dbReference type="GO" id="GO:0008652">
    <property type="term" value="P:amino acid biosynthetic process"/>
    <property type="evidence" value="ECO:0007669"/>
    <property type="project" value="UniProtKB-ARBA"/>
</dbReference>
<comment type="cofactor">
    <cofactor evidence="1">
        <name>pyridoxal 5'-phosphate</name>
        <dbReference type="ChEBI" id="CHEBI:597326"/>
    </cofactor>
</comment>
<dbReference type="Pfam" id="PF01063">
    <property type="entry name" value="Aminotran_4"/>
    <property type="match status" value="1"/>
</dbReference>
<dbReference type="EMBL" id="CAEZTU010000016">
    <property type="protein sequence ID" value="CAB4575762.1"/>
    <property type="molecule type" value="Genomic_DNA"/>
</dbReference>
<dbReference type="InterPro" id="IPR050571">
    <property type="entry name" value="Class-IV_PLP-Dep_Aminotrnsfr"/>
</dbReference>
<comment type="similarity">
    <text evidence="2">Belongs to the class-IV pyridoxal-phosphate-dependent aminotransferase family.</text>
</comment>
<keyword evidence="3" id="KW-0663">Pyridoxal phosphate</keyword>
<evidence type="ECO:0000256" key="2">
    <source>
        <dbReference type="ARBA" id="ARBA00009320"/>
    </source>
</evidence>
<dbReference type="GO" id="GO:0046394">
    <property type="term" value="P:carboxylic acid biosynthetic process"/>
    <property type="evidence" value="ECO:0007669"/>
    <property type="project" value="UniProtKB-ARBA"/>
</dbReference>
<dbReference type="FunFam" id="3.20.10.10:FF:000002">
    <property type="entry name" value="D-alanine aminotransferase"/>
    <property type="match status" value="1"/>
</dbReference>
<gene>
    <name evidence="4" type="ORF">UFOPK1740_00550</name>
</gene>
<reference evidence="4" key="1">
    <citation type="submission" date="2020-05" db="EMBL/GenBank/DDBJ databases">
        <authorList>
            <person name="Chiriac C."/>
            <person name="Salcher M."/>
            <person name="Ghai R."/>
            <person name="Kavagutti S V."/>
        </authorList>
    </citation>
    <scope>NUCLEOTIDE SEQUENCE</scope>
</reference>
<dbReference type="GO" id="GO:0005829">
    <property type="term" value="C:cytosol"/>
    <property type="evidence" value="ECO:0007669"/>
    <property type="project" value="TreeGrafter"/>
</dbReference>
<name>A0A6J6EHA9_9ZZZZ</name>